<dbReference type="Gene3D" id="3.80.10.10">
    <property type="entry name" value="Ribonuclease Inhibitor"/>
    <property type="match status" value="1"/>
</dbReference>
<dbReference type="PANTHER" id="PTHR48051:SF1">
    <property type="entry name" value="RAS SUPPRESSOR PROTEIN 1"/>
    <property type="match status" value="1"/>
</dbReference>
<proteinExistence type="predicted"/>
<name>N1TUT1_9LEPT</name>
<dbReference type="Proteomes" id="UP000012249">
    <property type="component" value="Unassembled WGS sequence"/>
</dbReference>
<keyword evidence="2" id="KW-0677">Repeat</keyword>
<keyword evidence="1" id="KW-0433">Leucine-rich repeat</keyword>
<sequence>MFAYYHDEKASIIFDSLNSSAIELYPELKKSNSNSNLTDSKNYSDANIVWRYDEERKRLMLPNIEREYKSVPLNFVNFPLTRELALEYHLLKELPEQLLLLKNIYGIVLTGNEFSFIPEILYRCTSLKAIEITTNKLKQFPSMGIPQLEALDVSNNEIKNLKGIGNFISLKTIFARNCSLKSIDKDIQKLTQCEIIDFSNNEIENLPLEMIHMKSLKELRIRGNKITHLPEFLGDMPFLERIEAGGNLIPNENKGRLVQILKQKNPKLQVDFKNDKR</sequence>
<dbReference type="PANTHER" id="PTHR48051">
    <property type="match status" value="1"/>
</dbReference>
<dbReference type="SUPFAM" id="SSF52058">
    <property type="entry name" value="L domain-like"/>
    <property type="match status" value="1"/>
</dbReference>
<dbReference type="EMBL" id="AHMI02000332">
    <property type="protein sequence ID" value="EMY12018.1"/>
    <property type="molecule type" value="Genomic_DNA"/>
</dbReference>
<dbReference type="InterPro" id="IPR032675">
    <property type="entry name" value="LRR_dom_sf"/>
</dbReference>
<accession>N1TUT1</accession>
<dbReference type="GO" id="GO:0005737">
    <property type="term" value="C:cytoplasm"/>
    <property type="evidence" value="ECO:0007669"/>
    <property type="project" value="TreeGrafter"/>
</dbReference>
<comment type="caution">
    <text evidence="3">The sequence shown here is derived from an EMBL/GenBank/DDBJ whole genome shotgun (WGS) entry which is preliminary data.</text>
</comment>
<evidence type="ECO:0000313" key="4">
    <source>
        <dbReference type="Proteomes" id="UP000012249"/>
    </source>
</evidence>
<reference evidence="3 4" key="1">
    <citation type="submission" date="2013-02" db="EMBL/GenBank/DDBJ databases">
        <authorList>
            <person name="Harkins D.M."/>
            <person name="Durkin A.S."/>
            <person name="Brinkac L.M."/>
            <person name="Haft D.H."/>
            <person name="Selengut J.D."/>
            <person name="Sanka R."/>
            <person name="DePew J."/>
            <person name="Purushe J."/>
            <person name="Haake D.A."/>
            <person name="Matsunaga J."/>
            <person name="Vinetz J.M."/>
            <person name="Sutton G.G."/>
            <person name="Nierman W.C."/>
            <person name="Fouts D.E."/>
        </authorList>
    </citation>
    <scope>NUCLEOTIDE SEQUENCE [LARGE SCALE GENOMIC DNA]</scope>
    <source>
        <strain evidence="3 4">Ecochallenge</strain>
    </source>
</reference>
<protein>
    <submittedName>
        <fullName evidence="3">Leucine rich repeat protein</fullName>
    </submittedName>
</protein>
<dbReference type="InterPro" id="IPR050216">
    <property type="entry name" value="LRR_domain-containing"/>
</dbReference>
<dbReference type="Pfam" id="PF00560">
    <property type="entry name" value="LRR_1"/>
    <property type="match status" value="1"/>
</dbReference>
<dbReference type="PROSITE" id="PS51450">
    <property type="entry name" value="LRR"/>
    <property type="match status" value="1"/>
</dbReference>
<evidence type="ECO:0000313" key="3">
    <source>
        <dbReference type="EMBL" id="EMY12018.1"/>
    </source>
</evidence>
<evidence type="ECO:0000256" key="1">
    <source>
        <dbReference type="ARBA" id="ARBA00022614"/>
    </source>
</evidence>
<dbReference type="AlphaFoldDB" id="N1TUT1"/>
<gene>
    <name evidence="3" type="ORF">LEP1GSC043_0230</name>
</gene>
<evidence type="ECO:0000256" key="2">
    <source>
        <dbReference type="ARBA" id="ARBA00022737"/>
    </source>
</evidence>
<dbReference type="InterPro" id="IPR001611">
    <property type="entry name" value="Leu-rich_rpt"/>
</dbReference>
<organism evidence="3 4">
    <name type="scientific">Leptospira weilii str. Ecochallenge</name>
    <dbReference type="NCBI Taxonomy" id="1049986"/>
    <lineage>
        <taxon>Bacteria</taxon>
        <taxon>Pseudomonadati</taxon>
        <taxon>Spirochaetota</taxon>
        <taxon>Spirochaetia</taxon>
        <taxon>Leptospirales</taxon>
        <taxon>Leptospiraceae</taxon>
        <taxon>Leptospira</taxon>
    </lineage>
</organism>